<dbReference type="EMBL" id="CP151502">
    <property type="protein sequence ID" value="WZN60319.1"/>
    <property type="molecule type" value="Genomic_DNA"/>
</dbReference>
<keyword evidence="2" id="KW-1133">Transmembrane helix</keyword>
<evidence type="ECO:0000256" key="1">
    <source>
        <dbReference type="SAM" id="MobiDB-lite"/>
    </source>
</evidence>
<sequence>MSFNKAEGLHHEDHYHLRHSTSHEVPRDDDDEEEGGSHREDLSILIRKAVREERKRDKFRERKRLSCQVVFVLLVVCAVALAGFLLTMPEYFAWVAESYRGNARAAVDQGDPRARGQWREVYEKW</sequence>
<reference evidence="3 4" key="1">
    <citation type="submission" date="2024-03" db="EMBL/GenBank/DDBJ databases">
        <title>Complete genome sequence of the green alga Chloropicon roscoffensis RCC1871.</title>
        <authorList>
            <person name="Lemieux C."/>
            <person name="Pombert J.-F."/>
            <person name="Otis C."/>
            <person name="Turmel M."/>
        </authorList>
    </citation>
    <scope>NUCLEOTIDE SEQUENCE [LARGE SCALE GENOMIC DNA]</scope>
    <source>
        <strain evidence="3 4">RCC1871</strain>
    </source>
</reference>
<dbReference type="Proteomes" id="UP001472866">
    <property type="component" value="Chromosome 02"/>
</dbReference>
<dbReference type="AlphaFoldDB" id="A0AAX4P3G8"/>
<keyword evidence="4" id="KW-1185">Reference proteome</keyword>
<keyword evidence="2" id="KW-0472">Membrane</keyword>
<protein>
    <recommendedName>
        <fullName evidence="5">Transmembrane protein</fullName>
    </recommendedName>
</protein>
<gene>
    <name evidence="3" type="ORF">HKI87_02g18480</name>
</gene>
<feature type="region of interest" description="Disordered" evidence="1">
    <location>
        <begin position="1"/>
        <end position="40"/>
    </location>
</feature>
<feature type="compositionally biased region" description="Basic and acidic residues" evidence="1">
    <location>
        <begin position="7"/>
        <end position="26"/>
    </location>
</feature>
<proteinExistence type="predicted"/>
<name>A0AAX4P3G8_9CHLO</name>
<keyword evidence="2" id="KW-0812">Transmembrane</keyword>
<organism evidence="3 4">
    <name type="scientific">Chloropicon roscoffensis</name>
    <dbReference type="NCBI Taxonomy" id="1461544"/>
    <lineage>
        <taxon>Eukaryota</taxon>
        <taxon>Viridiplantae</taxon>
        <taxon>Chlorophyta</taxon>
        <taxon>Chloropicophyceae</taxon>
        <taxon>Chloropicales</taxon>
        <taxon>Chloropicaceae</taxon>
        <taxon>Chloropicon</taxon>
    </lineage>
</organism>
<feature type="transmembrane region" description="Helical" evidence="2">
    <location>
        <begin position="65"/>
        <end position="86"/>
    </location>
</feature>
<evidence type="ECO:0008006" key="5">
    <source>
        <dbReference type="Google" id="ProtNLM"/>
    </source>
</evidence>
<evidence type="ECO:0000256" key="2">
    <source>
        <dbReference type="SAM" id="Phobius"/>
    </source>
</evidence>
<accession>A0AAX4P3G8</accession>
<evidence type="ECO:0000313" key="3">
    <source>
        <dbReference type="EMBL" id="WZN60319.1"/>
    </source>
</evidence>
<evidence type="ECO:0000313" key="4">
    <source>
        <dbReference type="Proteomes" id="UP001472866"/>
    </source>
</evidence>